<proteinExistence type="predicted"/>
<keyword evidence="3" id="KW-1185">Reference proteome</keyword>
<accession>A0ABN0RHB4</accession>
<dbReference type="EMBL" id="AODF01000006">
    <property type="protein sequence ID" value="EUJ33224.1"/>
    <property type="molecule type" value="Genomic_DNA"/>
</dbReference>
<evidence type="ECO:0000313" key="3">
    <source>
        <dbReference type="Proteomes" id="UP000019249"/>
    </source>
</evidence>
<reference evidence="2 3" key="1">
    <citation type="journal article" date="2014" name="Int. J. Syst. Evol. Microbiol.">
        <title>Listeria floridensis sp. nov., Listeria aquatica sp. nov., Listeria cornellensis sp. nov., Listeria riparia sp. nov. and Listeria grandensis sp. nov., from agricultural and natural environments.</title>
        <authorList>
            <person name="den Bakker H.C."/>
            <person name="Warchocki S."/>
            <person name="Wright E.M."/>
            <person name="Allred A.F."/>
            <person name="Ahlstrom C."/>
            <person name="Manuel C.S."/>
            <person name="Stasiewicz M.J."/>
            <person name="Burrell A."/>
            <person name="Roof S."/>
            <person name="Strawn L."/>
            <person name="Fortes E.D."/>
            <person name="Nightingale K.K."/>
            <person name="Kephart D."/>
            <person name="Wiedmann M."/>
        </authorList>
    </citation>
    <scope>NUCLEOTIDE SEQUENCE [LARGE SCALE GENOMIC DNA]</scope>
    <source>
        <strain evidence="2 3">FSL S10-1187</strain>
    </source>
</reference>
<dbReference type="Proteomes" id="UP000019249">
    <property type="component" value="Unassembled WGS sequence"/>
</dbReference>
<evidence type="ECO:0000259" key="1">
    <source>
        <dbReference type="Pfam" id="PF10400"/>
    </source>
</evidence>
<feature type="domain" description="Transcription regulator PadR C-terminal" evidence="1">
    <location>
        <begin position="2"/>
        <end position="85"/>
    </location>
</feature>
<comment type="caution">
    <text evidence="2">The sequence shown here is derived from an EMBL/GenBank/DDBJ whole genome shotgun (WGS) entry which is preliminary data.</text>
</comment>
<gene>
    <name evidence="2" type="ORF">MFLO_03740</name>
</gene>
<dbReference type="Pfam" id="PF10400">
    <property type="entry name" value="Vir_act_alpha_C"/>
    <property type="match status" value="1"/>
</dbReference>
<protein>
    <recommendedName>
        <fullName evidence="1">Transcription regulator PadR C-terminal domain-containing protein</fullName>
    </recommendedName>
</protein>
<evidence type="ECO:0000313" key="2">
    <source>
        <dbReference type="EMBL" id="EUJ33224.1"/>
    </source>
</evidence>
<sequence length="92" mass="11001">MLRDEFVIKIQLDWLNPERTKELLEERVAYLDEQLILTSATLHSIEENLGLVSESERAGNMPYQIYERKYELTMAEKRWCQSLLEHKKTTRS</sequence>
<organism evidence="2 3">
    <name type="scientific">Listeria floridensis FSL S10-1187</name>
    <dbReference type="NCBI Taxonomy" id="1265817"/>
    <lineage>
        <taxon>Bacteria</taxon>
        <taxon>Bacillati</taxon>
        <taxon>Bacillota</taxon>
        <taxon>Bacilli</taxon>
        <taxon>Bacillales</taxon>
        <taxon>Listeriaceae</taxon>
        <taxon>Listeria</taxon>
    </lineage>
</organism>
<name>A0ABN0RHB4_9LIST</name>
<dbReference type="InterPro" id="IPR018309">
    <property type="entry name" value="Tscrpt_reg_PadR_C"/>
</dbReference>